<accession>A0A837L9G1</accession>
<comment type="caution">
    <text evidence="9">The sequence shown here is derived from an EMBL/GenBank/DDBJ whole genome shotgun (WGS) entry which is preliminary data.</text>
</comment>
<feature type="transmembrane region" description="Helical" evidence="7">
    <location>
        <begin position="402"/>
        <end position="423"/>
    </location>
</feature>
<feature type="domain" description="Major facilitator superfamily (MFS) profile" evidence="8">
    <location>
        <begin position="17"/>
        <end position="428"/>
    </location>
</feature>
<keyword evidence="6 7" id="KW-0472">Membrane</keyword>
<sequence length="439" mass="47932">MTEHESTTTVLRKNKKVLIASLTGSAIEWFDYFLYGTAAALVFNKIFFPMVDPVIGLILSYLSFSLTFFIRPIGGVLFAHIGDRIGRKKTLVLTLSLMGGATVMIGLLPTYEMIGLWAPALLILMRIIQGMGIGGEWGGALLLAYEYAPEKRKGFFGSIPQAGVTIGMLMATFIVSLMTLFSEEDFLSWGWRIPFLLSSVLVLLGLWIRKDIDETPDFQKVKASGQVAKAPLRDTLKHHWREVLIAAGLKVVETAPFYIFSTFVVSYATSTLTYQKSQALEAVTLGALVATIMIPLMGLLSDKVGRQRMYAISVFVLGLFIVPWFMLLNTGTTWGIVLATVIAFGVLWAPVTAVLGTLCSEIFSANVRYTGITLGYQLGAALAGGTAPLIATGLLAKYDGDWVPVAWYLAVTVTISLIAIFCASRVKRATLIQAQPERL</sequence>
<evidence type="ECO:0000256" key="2">
    <source>
        <dbReference type="ARBA" id="ARBA00022448"/>
    </source>
</evidence>
<feature type="transmembrane region" description="Helical" evidence="7">
    <location>
        <begin position="117"/>
        <end position="143"/>
    </location>
</feature>
<evidence type="ECO:0000256" key="6">
    <source>
        <dbReference type="ARBA" id="ARBA00023136"/>
    </source>
</evidence>
<evidence type="ECO:0000259" key="8">
    <source>
        <dbReference type="PROSITE" id="PS50850"/>
    </source>
</evidence>
<evidence type="ECO:0000256" key="5">
    <source>
        <dbReference type="ARBA" id="ARBA00022989"/>
    </source>
</evidence>
<dbReference type="RefSeq" id="WP_039266918.1">
    <property type="nucleotide sequence ID" value="NZ_AP026873.1"/>
</dbReference>
<dbReference type="OrthoDB" id="3690818at2"/>
<dbReference type="SUPFAM" id="SSF103473">
    <property type="entry name" value="MFS general substrate transporter"/>
    <property type="match status" value="1"/>
</dbReference>
<keyword evidence="5 7" id="KW-1133">Transmembrane helix</keyword>
<feature type="transmembrane region" description="Helical" evidence="7">
    <location>
        <begin position="279"/>
        <end position="300"/>
    </location>
</feature>
<organism evidence="9 10">
    <name type="scientific">Enterobacter roggenkampii</name>
    <dbReference type="NCBI Taxonomy" id="1812935"/>
    <lineage>
        <taxon>Bacteria</taxon>
        <taxon>Pseudomonadati</taxon>
        <taxon>Pseudomonadota</taxon>
        <taxon>Gammaproteobacteria</taxon>
        <taxon>Enterobacterales</taxon>
        <taxon>Enterobacteriaceae</taxon>
        <taxon>Enterobacter</taxon>
        <taxon>Enterobacter cloacae complex</taxon>
    </lineage>
</organism>
<dbReference type="Pfam" id="PF07690">
    <property type="entry name" value="MFS_1"/>
    <property type="match status" value="1"/>
</dbReference>
<feature type="transmembrane region" description="Helical" evidence="7">
    <location>
        <begin position="243"/>
        <end position="267"/>
    </location>
</feature>
<keyword evidence="2" id="KW-0813">Transport</keyword>
<evidence type="ECO:0000256" key="1">
    <source>
        <dbReference type="ARBA" id="ARBA00004651"/>
    </source>
</evidence>
<gene>
    <name evidence="9" type="ORF">ABF77_26070</name>
</gene>
<dbReference type="FunFam" id="1.20.1250.20:FF:000001">
    <property type="entry name" value="Dicarboxylate MFS transporter"/>
    <property type="match status" value="1"/>
</dbReference>
<reference evidence="9 10" key="1">
    <citation type="submission" date="2015-06" db="EMBL/GenBank/DDBJ databases">
        <authorList>
            <person name="Adams M."/>
            <person name="Sutton G."/>
            <person name="Nelson K."/>
            <person name="Bonomo R."/>
            <person name="McCorrison J."/>
            <person name="Sanka R."/>
            <person name="Brinkac L."/>
            <person name="Nierman W."/>
        </authorList>
    </citation>
    <scope>NUCLEOTIDE SEQUENCE [LARGE SCALE GENOMIC DNA]</scope>
    <source>
        <strain evidence="9 10">GN02692</strain>
    </source>
</reference>
<evidence type="ECO:0000256" key="4">
    <source>
        <dbReference type="ARBA" id="ARBA00022692"/>
    </source>
</evidence>
<protein>
    <submittedName>
        <fullName evidence="9">Major facilitator transporter</fullName>
    </submittedName>
</protein>
<name>A0A837L9G1_9ENTR</name>
<proteinExistence type="predicted"/>
<keyword evidence="3" id="KW-1003">Cell membrane</keyword>
<dbReference type="GO" id="GO:0005886">
    <property type="term" value="C:plasma membrane"/>
    <property type="evidence" value="ECO:0007669"/>
    <property type="project" value="UniProtKB-SubCell"/>
</dbReference>
<feature type="transmembrane region" description="Helical" evidence="7">
    <location>
        <begin position="91"/>
        <end position="111"/>
    </location>
</feature>
<evidence type="ECO:0000313" key="10">
    <source>
        <dbReference type="Proteomes" id="UP000036013"/>
    </source>
</evidence>
<dbReference type="PANTHER" id="PTHR43045">
    <property type="entry name" value="SHIKIMATE TRANSPORTER"/>
    <property type="match status" value="1"/>
</dbReference>
<feature type="transmembrane region" description="Helical" evidence="7">
    <location>
        <begin position="189"/>
        <end position="208"/>
    </location>
</feature>
<dbReference type="EMBL" id="LEDI01000111">
    <property type="protein sequence ID" value="KLP90654.1"/>
    <property type="molecule type" value="Genomic_DNA"/>
</dbReference>
<dbReference type="GO" id="GO:0022857">
    <property type="term" value="F:transmembrane transporter activity"/>
    <property type="evidence" value="ECO:0007669"/>
    <property type="project" value="InterPro"/>
</dbReference>
<dbReference type="Gene3D" id="1.20.1250.20">
    <property type="entry name" value="MFS general substrate transporter like domains"/>
    <property type="match status" value="2"/>
</dbReference>
<evidence type="ECO:0000256" key="7">
    <source>
        <dbReference type="SAM" id="Phobius"/>
    </source>
</evidence>
<dbReference type="PANTHER" id="PTHR43045:SF1">
    <property type="entry name" value="SHIKIMATE TRANSPORTER"/>
    <property type="match status" value="1"/>
</dbReference>
<feature type="transmembrane region" description="Helical" evidence="7">
    <location>
        <begin position="29"/>
        <end position="48"/>
    </location>
</feature>
<feature type="transmembrane region" description="Helical" evidence="7">
    <location>
        <begin position="334"/>
        <end position="359"/>
    </location>
</feature>
<comment type="subcellular location">
    <subcellularLocation>
        <location evidence="1">Cell membrane</location>
        <topology evidence="1">Multi-pass membrane protein</topology>
    </subcellularLocation>
</comment>
<dbReference type="PROSITE" id="PS50850">
    <property type="entry name" value="MFS"/>
    <property type="match status" value="1"/>
</dbReference>
<evidence type="ECO:0000256" key="3">
    <source>
        <dbReference type="ARBA" id="ARBA00022475"/>
    </source>
</evidence>
<dbReference type="PROSITE" id="PS00217">
    <property type="entry name" value="SUGAR_TRANSPORT_2"/>
    <property type="match status" value="1"/>
</dbReference>
<dbReference type="AlphaFoldDB" id="A0A837L9G1"/>
<keyword evidence="4 7" id="KW-0812">Transmembrane</keyword>
<feature type="transmembrane region" description="Helical" evidence="7">
    <location>
        <begin position="309"/>
        <end position="328"/>
    </location>
</feature>
<dbReference type="CDD" id="cd17369">
    <property type="entry name" value="MFS_ShiA_like"/>
    <property type="match status" value="1"/>
</dbReference>
<feature type="transmembrane region" description="Helical" evidence="7">
    <location>
        <begin position="155"/>
        <end position="177"/>
    </location>
</feature>
<feature type="transmembrane region" description="Helical" evidence="7">
    <location>
        <begin position="54"/>
        <end position="79"/>
    </location>
</feature>
<dbReference type="InterPro" id="IPR011701">
    <property type="entry name" value="MFS"/>
</dbReference>
<dbReference type="InterPro" id="IPR036259">
    <property type="entry name" value="MFS_trans_sf"/>
</dbReference>
<evidence type="ECO:0000313" key="9">
    <source>
        <dbReference type="EMBL" id="KLP90654.1"/>
    </source>
</evidence>
<feature type="transmembrane region" description="Helical" evidence="7">
    <location>
        <begin position="371"/>
        <end position="396"/>
    </location>
</feature>
<dbReference type="InterPro" id="IPR020846">
    <property type="entry name" value="MFS_dom"/>
</dbReference>
<dbReference type="Proteomes" id="UP000036013">
    <property type="component" value="Unassembled WGS sequence"/>
</dbReference>
<dbReference type="InterPro" id="IPR005829">
    <property type="entry name" value="Sugar_transporter_CS"/>
</dbReference>